<feature type="transmembrane region" description="Helical" evidence="1">
    <location>
        <begin position="6"/>
        <end position="28"/>
    </location>
</feature>
<proteinExistence type="predicted"/>
<keyword evidence="1" id="KW-0812">Transmembrane</keyword>
<feature type="non-terminal residue" evidence="2">
    <location>
        <position position="68"/>
    </location>
</feature>
<dbReference type="AlphaFoldDB" id="A0A0F9B650"/>
<evidence type="ECO:0000313" key="2">
    <source>
        <dbReference type="EMBL" id="KKK86134.1"/>
    </source>
</evidence>
<name>A0A0F9B650_9ZZZZ</name>
<dbReference type="EMBL" id="LAZR01050988">
    <property type="protein sequence ID" value="KKK86134.1"/>
    <property type="molecule type" value="Genomic_DNA"/>
</dbReference>
<sequence>MNGNGTIALPVILSGVTSVLVAFLTTSFKLKREYKLEKVKKNEQIRITYLHPLLVASQDFLERITDIR</sequence>
<gene>
    <name evidence="2" type="ORF">LCGC14_2766290</name>
</gene>
<accession>A0A0F9B650</accession>
<keyword evidence="1" id="KW-0472">Membrane</keyword>
<evidence type="ECO:0000256" key="1">
    <source>
        <dbReference type="SAM" id="Phobius"/>
    </source>
</evidence>
<protein>
    <submittedName>
        <fullName evidence="2">Uncharacterized protein</fullName>
    </submittedName>
</protein>
<comment type="caution">
    <text evidence="2">The sequence shown here is derived from an EMBL/GenBank/DDBJ whole genome shotgun (WGS) entry which is preliminary data.</text>
</comment>
<organism evidence="2">
    <name type="scientific">marine sediment metagenome</name>
    <dbReference type="NCBI Taxonomy" id="412755"/>
    <lineage>
        <taxon>unclassified sequences</taxon>
        <taxon>metagenomes</taxon>
        <taxon>ecological metagenomes</taxon>
    </lineage>
</organism>
<keyword evidence="1" id="KW-1133">Transmembrane helix</keyword>
<reference evidence="2" key="1">
    <citation type="journal article" date="2015" name="Nature">
        <title>Complex archaea that bridge the gap between prokaryotes and eukaryotes.</title>
        <authorList>
            <person name="Spang A."/>
            <person name="Saw J.H."/>
            <person name="Jorgensen S.L."/>
            <person name="Zaremba-Niedzwiedzka K."/>
            <person name="Martijn J."/>
            <person name="Lind A.E."/>
            <person name="van Eijk R."/>
            <person name="Schleper C."/>
            <person name="Guy L."/>
            <person name="Ettema T.J."/>
        </authorList>
    </citation>
    <scope>NUCLEOTIDE SEQUENCE</scope>
</reference>